<sequence length="668" mass="77123">MTIHYRRILELHGQKHSQRSIAASTGNSRAKIGDTIHRAEAMGIRPPFDSTVSDDDLARRLFPELRPEAKGREAPNYEYLHKELAKPNVTLTLLYYEYEASCRQSGTAPYSYRTFCRNYTEYAQKFKATMRIRRKPGEIMEVDWAGSTLKLIDRDTGEFVKAYLFLATLPSSQYSYCEACLTMKTEDWIRAHVHAYAFFGGVTEVLVPDNLKVEASSNQKYRQFITNFSATINKLPQMNRIKKYQPHDFMVKNSSGFVNDFALPAYGLFGVSQIVAILAFMMTIILLLYYCYASGKWIGIMKMHGLSMIRIWYIMIGRFILCGFFIAIISSLAAAVFVPNTTTSFMLCVLTNQIGLYCTIVFASLISLFYIKYVHISSAIKNRRRTQTVFVMNTGFKMVSTLILIVMLFSFIQNFRTLNDQYNQLQDWQHNENSEGYGVFYPVSVDHQLIDQLNGNLGLNYTVTQRLYQWLNRQGALFINAQSYNMNVLRMPQSPDAIRSISVNPNYLKQNAVDDVKGRSVKVSERTRDWVLLVPEKYRNREQVILNYFSDMRATQYKVSQHQQFSVPKALRHQKVKIVWLANNQKIFSFDPEVFPNQHSEIIDPIIQVMTEKNSVFMDNLGEVNGMKIKLTGGNAQHTLEILKPTLRKLHLEHQLQNLITVDQRHQV</sequence>
<protein>
    <submittedName>
        <fullName evidence="2">DDE-type integrase/transposase/recombinase</fullName>
    </submittedName>
</protein>
<dbReference type="Proteomes" id="UP001597399">
    <property type="component" value="Unassembled WGS sequence"/>
</dbReference>
<feature type="transmembrane region" description="Helical" evidence="1">
    <location>
        <begin position="390"/>
        <end position="412"/>
    </location>
</feature>
<dbReference type="EMBL" id="JBHUMQ010000021">
    <property type="protein sequence ID" value="MFD2693760.1"/>
    <property type="molecule type" value="Genomic_DNA"/>
</dbReference>
<name>A0ABW5S1U3_9BACL</name>
<feature type="transmembrane region" description="Helical" evidence="1">
    <location>
        <begin position="265"/>
        <end position="290"/>
    </location>
</feature>
<keyword evidence="1" id="KW-0812">Transmembrane</keyword>
<feature type="transmembrane region" description="Helical" evidence="1">
    <location>
        <begin position="311"/>
        <end position="338"/>
    </location>
</feature>
<dbReference type="PANTHER" id="PTHR35004">
    <property type="entry name" value="TRANSPOSASE RV3428C-RELATED"/>
    <property type="match status" value="1"/>
</dbReference>
<gene>
    <name evidence="2" type="ORF">ACFSUE_09015</name>
</gene>
<comment type="caution">
    <text evidence="2">The sequence shown here is derived from an EMBL/GenBank/DDBJ whole genome shotgun (WGS) entry which is preliminary data.</text>
</comment>
<organism evidence="2 3">
    <name type="scientific">Sporolactobacillus shoreicorticis</name>
    <dbReference type="NCBI Taxonomy" id="1923877"/>
    <lineage>
        <taxon>Bacteria</taxon>
        <taxon>Bacillati</taxon>
        <taxon>Bacillota</taxon>
        <taxon>Bacilli</taxon>
        <taxon>Bacillales</taxon>
        <taxon>Sporolactobacillaceae</taxon>
        <taxon>Sporolactobacillus</taxon>
    </lineage>
</organism>
<keyword evidence="1" id="KW-1133">Transmembrane helix</keyword>
<evidence type="ECO:0000256" key="1">
    <source>
        <dbReference type="SAM" id="Phobius"/>
    </source>
</evidence>
<reference evidence="3" key="1">
    <citation type="journal article" date="2019" name="Int. J. Syst. Evol. Microbiol.">
        <title>The Global Catalogue of Microorganisms (GCM) 10K type strain sequencing project: providing services to taxonomists for standard genome sequencing and annotation.</title>
        <authorList>
            <consortium name="The Broad Institute Genomics Platform"/>
            <consortium name="The Broad Institute Genome Sequencing Center for Infectious Disease"/>
            <person name="Wu L."/>
            <person name="Ma J."/>
        </authorList>
    </citation>
    <scope>NUCLEOTIDE SEQUENCE [LARGE SCALE GENOMIC DNA]</scope>
    <source>
        <strain evidence="3">TISTR 2466</strain>
    </source>
</reference>
<dbReference type="PANTHER" id="PTHR35004:SF8">
    <property type="entry name" value="TRANSPOSASE RV3428C-RELATED"/>
    <property type="match status" value="1"/>
</dbReference>
<evidence type="ECO:0000313" key="2">
    <source>
        <dbReference type="EMBL" id="MFD2693760.1"/>
    </source>
</evidence>
<proteinExistence type="predicted"/>
<keyword evidence="1" id="KW-0472">Membrane</keyword>
<dbReference type="RefSeq" id="WP_253065081.1">
    <property type="nucleotide sequence ID" value="NZ_JAMXWM010000035.1"/>
</dbReference>
<accession>A0ABW5S1U3</accession>
<keyword evidence="3" id="KW-1185">Reference proteome</keyword>
<evidence type="ECO:0000313" key="3">
    <source>
        <dbReference type="Proteomes" id="UP001597399"/>
    </source>
</evidence>
<feature type="transmembrane region" description="Helical" evidence="1">
    <location>
        <begin position="344"/>
        <end position="370"/>
    </location>
</feature>